<protein>
    <submittedName>
        <fullName evidence="2">Uncharacterized protein</fullName>
    </submittedName>
</protein>
<evidence type="ECO:0000313" key="2">
    <source>
        <dbReference type="EnsemblMetazoa" id="XP_008207346"/>
    </source>
</evidence>
<dbReference type="Gene3D" id="3.40.720.10">
    <property type="entry name" value="Alkaline Phosphatase, subunit A"/>
    <property type="match status" value="1"/>
</dbReference>
<dbReference type="EnsemblMetazoa" id="XM_008209124">
    <property type="protein sequence ID" value="XP_008207346"/>
    <property type="gene ID" value="LOC100117011"/>
</dbReference>
<feature type="compositionally biased region" description="Basic and acidic residues" evidence="1">
    <location>
        <begin position="614"/>
        <end position="632"/>
    </location>
</feature>
<feature type="region of interest" description="Disordered" evidence="1">
    <location>
        <begin position="614"/>
        <end position="640"/>
    </location>
</feature>
<dbReference type="PANTHER" id="PTHR10974">
    <property type="entry name" value="FI08016P-RELATED"/>
    <property type="match status" value="1"/>
</dbReference>
<name>A0A7M7HAW0_NASVI</name>
<reference evidence="2" key="1">
    <citation type="submission" date="2021-01" db="UniProtKB">
        <authorList>
            <consortium name="EnsemblMetazoa"/>
        </authorList>
    </citation>
    <scope>IDENTIFICATION</scope>
</reference>
<feature type="region of interest" description="Disordered" evidence="1">
    <location>
        <begin position="60"/>
        <end position="81"/>
    </location>
</feature>
<organism evidence="2 3">
    <name type="scientific">Nasonia vitripennis</name>
    <name type="common">Parasitic wasp</name>
    <dbReference type="NCBI Taxonomy" id="7425"/>
    <lineage>
        <taxon>Eukaryota</taxon>
        <taxon>Metazoa</taxon>
        <taxon>Ecdysozoa</taxon>
        <taxon>Arthropoda</taxon>
        <taxon>Hexapoda</taxon>
        <taxon>Insecta</taxon>
        <taxon>Pterygota</taxon>
        <taxon>Neoptera</taxon>
        <taxon>Endopterygota</taxon>
        <taxon>Hymenoptera</taxon>
        <taxon>Apocrita</taxon>
        <taxon>Proctotrupomorpha</taxon>
        <taxon>Chalcidoidea</taxon>
        <taxon>Pteromalidae</taxon>
        <taxon>Pteromalinae</taxon>
        <taxon>Nasonia</taxon>
    </lineage>
</organism>
<sequence>MAKMPFEAGSLKGSLRLKRWLIGLLIFLLASLLAINSFTIGQFRIIPLGSSNQVNDIEAKPQESTTTTTTTTTGPPQQSGYVVNTRGCRIPDLSPFEPSVSRYIDKAKPIVCEQGSHLPLVESNNSAIFVNPEARPHYYNETESIDCCWRSFWRTDNKDNEVTVSRDCHPFQEAVFVNDEFVRVECQRRNETVYRDYFAFVPRKLQVEERCRLQARELLSNYVVPPTPPASGHDKLSVLVVGIDSVSRLNFHRSMPRSLELLRQLGAVEMLGYNKVADNTYPNLVPVLSGLSQEEFEQLCWTNHKKPFDRCPLIWKYFQAKGYRTIFGEDACAMTTFNYLKPGFRLQPTDYYLRPFCVAAETEIGNTHKLNADLCLGTRYNFDSLLHYTRKVAEEFAADPYFGFFWQASLTHDYIEYPQLGDDSYHDFFAYLDKNDLLRDTALIFMSDHGMRWGSFRQTYQGRLEDSLPFLFILLPDWWKQDHPAAWDNLQRNARSLTTPFDLHETLRDILEPKRLLQKAPRDPSQSVLPSVEPDAIPRGISMFKPIPDYRSCELAGIPEHWCMCHSRRNVSHDDPVVLKVVDFVVREINDMLAKYPQCARLAPLSLLDAKALGDRSSESDDKAKKKDEDKQPAAPWTDYTVTLETTPGNAVFEGSTRYRSDNGTMTLVGSISRLNAYGKQSACVDDFHMRLYCYCQH</sequence>
<dbReference type="GeneID" id="100117011"/>
<keyword evidence="3" id="KW-1185">Reference proteome</keyword>
<dbReference type="PANTHER" id="PTHR10974:SF1">
    <property type="entry name" value="FI08016P-RELATED"/>
    <property type="match status" value="1"/>
</dbReference>
<dbReference type="RefSeq" id="XP_008207346.2">
    <property type="nucleotide sequence ID" value="XM_008209124.4"/>
</dbReference>
<dbReference type="CDD" id="cd16021">
    <property type="entry name" value="ALP_like"/>
    <property type="match status" value="1"/>
</dbReference>
<dbReference type="OrthoDB" id="413313at2759"/>
<dbReference type="Proteomes" id="UP000002358">
    <property type="component" value="Chromosome 2"/>
</dbReference>
<proteinExistence type="predicted"/>
<dbReference type="KEGG" id="nvi:100117011"/>
<dbReference type="SMR" id="A0A7M7HAW0"/>
<evidence type="ECO:0000313" key="3">
    <source>
        <dbReference type="Proteomes" id="UP000002358"/>
    </source>
</evidence>
<accession>A0A7M7HAW0</accession>
<dbReference type="AlphaFoldDB" id="A0A7M7HAW0"/>
<dbReference type="InParanoid" id="A0A7M7HAW0"/>
<dbReference type="FunFam" id="3.40.720.10:FF:000017">
    <property type="entry name" value="Predicted protein"/>
    <property type="match status" value="1"/>
</dbReference>
<dbReference type="GO" id="GO:0005615">
    <property type="term" value="C:extracellular space"/>
    <property type="evidence" value="ECO:0007669"/>
    <property type="project" value="TreeGrafter"/>
</dbReference>
<dbReference type="InterPro" id="IPR004245">
    <property type="entry name" value="DUF229"/>
</dbReference>
<evidence type="ECO:0000256" key="1">
    <source>
        <dbReference type="SAM" id="MobiDB-lite"/>
    </source>
</evidence>
<dbReference type="SUPFAM" id="SSF53649">
    <property type="entry name" value="Alkaline phosphatase-like"/>
    <property type="match status" value="1"/>
</dbReference>
<dbReference type="FunCoup" id="A0A7M7HAW0">
    <property type="interactions" value="7"/>
</dbReference>
<dbReference type="InterPro" id="IPR017850">
    <property type="entry name" value="Alkaline_phosphatase_core_sf"/>
</dbReference>
<dbReference type="Pfam" id="PF02995">
    <property type="entry name" value="DUF229"/>
    <property type="match status" value="1"/>
</dbReference>